<dbReference type="RefSeq" id="WP_015415552.1">
    <property type="nucleotide sequence ID" value="NC_020409.1"/>
</dbReference>
<feature type="coiled-coil region" evidence="5">
    <location>
        <begin position="2"/>
        <end position="29"/>
    </location>
</feature>
<dbReference type="GO" id="GO:0006355">
    <property type="term" value="P:regulation of DNA-templated transcription"/>
    <property type="evidence" value="ECO:0007669"/>
    <property type="project" value="InterPro"/>
</dbReference>
<dbReference type="EC" id="2.7.13.3" evidence="2"/>
<dbReference type="InterPro" id="IPR011006">
    <property type="entry name" value="CheY-like_superfamily"/>
</dbReference>
<dbReference type="NCBIfam" id="TIGR00229">
    <property type="entry name" value="sensory_box"/>
    <property type="match status" value="3"/>
</dbReference>
<dbReference type="InterPro" id="IPR013655">
    <property type="entry name" value="PAS_fold_3"/>
</dbReference>
<dbReference type="FunFam" id="3.30.565.10:FF:000010">
    <property type="entry name" value="Sensor histidine kinase RcsC"/>
    <property type="match status" value="1"/>
</dbReference>
<dbReference type="PROSITE" id="PS50112">
    <property type="entry name" value="PAS"/>
    <property type="match status" value="4"/>
</dbReference>
<dbReference type="Pfam" id="PF02518">
    <property type="entry name" value="HATPase_c"/>
    <property type="match status" value="1"/>
</dbReference>
<evidence type="ECO:0000256" key="2">
    <source>
        <dbReference type="ARBA" id="ARBA00012438"/>
    </source>
</evidence>
<dbReference type="eggNOG" id="COG2205">
    <property type="taxonomic scope" value="Bacteria"/>
</dbReference>
<keyword evidence="11" id="KW-1185">Reference proteome</keyword>
<dbReference type="KEGG" id="dpi:BN4_12274"/>
<dbReference type="SMART" id="SM00387">
    <property type="entry name" value="HATPase_c"/>
    <property type="match status" value="1"/>
</dbReference>
<dbReference type="InterPro" id="IPR000700">
    <property type="entry name" value="PAS-assoc_C"/>
</dbReference>
<dbReference type="Gene3D" id="3.30.450.20">
    <property type="entry name" value="PAS domain"/>
    <property type="match status" value="4"/>
</dbReference>
<dbReference type="Pfam" id="PF00512">
    <property type="entry name" value="HisKA"/>
    <property type="match status" value="1"/>
</dbReference>
<dbReference type="InterPro" id="IPR004358">
    <property type="entry name" value="Sig_transdc_His_kin-like_C"/>
</dbReference>
<feature type="domain" description="PAS" evidence="8">
    <location>
        <begin position="400"/>
        <end position="466"/>
    </location>
</feature>
<keyword evidence="5" id="KW-0175">Coiled coil</keyword>
<feature type="domain" description="PAS" evidence="8">
    <location>
        <begin position="296"/>
        <end position="350"/>
    </location>
</feature>
<evidence type="ECO:0000259" key="8">
    <source>
        <dbReference type="PROSITE" id="PS50112"/>
    </source>
</evidence>
<evidence type="ECO:0000256" key="5">
    <source>
        <dbReference type="SAM" id="Coils"/>
    </source>
</evidence>
<dbReference type="InterPro" id="IPR036890">
    <property type="entry name" value="HATPase_C_sf"/>
</dbReference>
<evidence type="ECO:0000313" key="10">
    <source>
        <dbReference type="EMBL" id="CCH49509.1"/>
    </source>
</evidence>
<dbReference type="Pfam" id="PF00989">
    <property type="entry name" value="PAS"/>
    <property type="match status" value="2"/>
</dbReference>
<dbReference type="GO" id="GO:0000155">
    <property type="term" value="F:phosphorelay sensor kinase activity"/>
    <property type="evidence" value="ECO:0007669"/>
    <property type="project" value="InterPro"/>
</dbReference>
<comment type="catalytic activity">
    <reaction evidence="1">
        <text>ATP + protein L-histidine = ADP + protein N-phospho-L-histidine.</text>
        <dbReference type="EC" id="2.7.13.3"/>
    </reaction>
</comment>
<dbReference type="InterPro" id="IPR035965">
    <property type="entry name" value="PAS-like_dom_sf"/>
</dbReference>
<dbReference type="OrthoDB" id="5523766at2"/>
<dbReference type="Gene3D" id="3.30.565.10">
    <property type="entry name" value="Histidine kinase-like ATPase, C-terminal domain"/>
    <property type="match status" value="1"/>
</dbReference>
<dbReference type="PROSITE" id="PS50109">
    <property type="entry name" value="HIS_KIN"/>
    <property type="match status" value="1"/>
</dbReference>
<dbReference type="SUPFAM" id="SSF52172">
    <property type="entry name" value="CheY-like"/>
    <property type="match status" value="1"/>
</dbReference>
<dbReference type="AlphaFoldDB" id="M1WRF4"/>
<feature type="domain" description="Response regulatory" evidence="7">
    <location>
        <begin position="784"/>
        <end position="903"/>
    </location>
</feature>
<dbReference type="SMART" id="SM00448">
    <property type="entry name" value="REC"/>
    <property type="match status" value="1"/>
</dbReference>
<name>M1WRF4_PSEP2</name>
<dbReference type="Proteomes" id="UP000011724">
    <property type="component" value="Chromosome"/>
</dbReference>
<dbReference type="SUPFAM" id="SSF55785">
    <property type="entry name" value="PYP-like sensor domain (PAS domain)"/>
    <property type="match status" value="4"/>
</dbReference>
<dbReference type="BioCyc" id="DPIE1322246:BN4_RS17250-MONOMER"/>
<gene>
    <name evidence="10" type="ordered locus">BN4_12274</name>
</gene>
<evidence type="ECO:0000259" key="6">
    <source>
        <dbReference type="PROSITE" id="PS50109"/>
    </source>
</evidence>
<evidence type="ECO:0000256" key="4">
    <source>
        <dbReference type="PROSITE-ProRule" id="PRU00169"/>
    </source>
</evidence>
<feature type="domain" description="PAS" evidence="8">
    <location>
        <begin position="161"/>
        <end position="206"/>
    </location>
</feature>
<dbReference type="InterPro" id="IPR001610">
    <property type="entry name" value="PAC"/>
</dbReference>
<dbReference type="PANTHER" id="PTHR45339">
    <property type="entry name" value="HYBRID SIGNAL TRANSDUCTION HISTIDINE KINASE J"/>
    <property type="match status" value="1"/>
</dbReference>
<dbReference type="SMART" id="SM00388">
    <property type="entry name" value="HisKA"/>
    <property type="match status" value="1"/>
</dbReference>
<dbReference type="CDD" id="cd00082">
    <property type="entry name" value="HisKA"/>
    <property type="match status" value="1"/>
</dbReference>
<sequence length="912" mass="102257">MKSDHEKTREELLREVQTLRQELMAPEKNHTSREILQLAMQEGRLGTWVWNAQAGQVHYEQLWSEILGYPPADIRSDMTFWTSHVHPEDREKIVTLLHSLQEGSAESFHCTHRLISYSGQWITCVASGKTIQIDHEGKPLFISGVLINKDEDHGKKHRRDEAKQLYEKIDNSPFEAVFLSENGICRGQNRAARELFGYSESEALGQEWRHWIDHAHRPQAMEAYTRSSGEVHETVALRKDGTTFPCKTQTSSVSFEGKNLHVTILRKTPDDGTKPLTFSDEGGIFNSIHNTSFSGIVIHDMGTILDCNQELAEITGYAQEELRGMDALRLVAAKDRETVVHNIVSGLEKAYEVTGVRKDGREYPLQLEGRAVPYRKQQVRVVEFRDITRRKRAEKALNESEAKYQALFDKTKDPILVIDLESGIIVEGNKIAEIFFGISRSHLMGMSFDGLLPHGTVPFAVRQLLHAGPENQRDLPLITAGGETRSLSVSTSLISFNDRQMALSIFRDVTHENRARAELMAAKDEAEKASTAKTRFLANMSHEIRTPLNGIMGMLQLLESTRQTDEQREYSIIAIESCKRLTRLLSDILDISRIETGELTLRPAPLEIPEIINHIVFLFKAASRETGVKLQVQLDPAIPPILIGDSARLLQTLTNFVGNSFKFTTQGSITLETQLLPRVRAGLERVLFTVSDTGKGIRDETLKTLFTPFTQEDSSSTRRYEGAGLGLSICKQLIALMGGTLSIENNASGGTTIHFTVLFQQTEQAASTPTEHEQLQETDSRNLDILVAEDVRVNRLAICRLLEKQGHRVKAVENGQLALEALRTDDYDLLLMDVQMPVMDGLEATRAIRMGKAGETKKMIPIIALTAHAMDGDREIFLDAGMTDYLAKPVDASELMSSLSRRPKTSMHDSVD</sequence>
<feature type="domain" description="PAC" evidence="9">
    <location>
        <begin position="349"/>
        <end position="399"/>
    </location>
</feature>
<dbReference type="SUPFAM" id="SSF55874">
    <property type="entry name" value="ATPase domain of HSP90 chaperone/DNA topoisomerase II/histidine kinase"/>
    <property type="match status" value="1"/>
</dbReference>
<dbReference type="PATRIC" id="fig|879567.3.peg.2422"/>
<reference evidence="10 11" key="1">
    <citation type="journal article" date="2013" name="PLoS ONE">
        <title>The first genomic and proteomic characterization of a deep-sea sulfate reducer: insights into the piezophilic lifestyle of Desulfovibrio piezophilus.</title>
        <authorList>
            <person name="Pradel N."/>
            <person name="Ji B."/>
            <person name="Gimenez G."/>
            <person name="Talla E."/>
            <person name="Lenoble P."/>
            <person name="Garel M."/>
            <person name="Tamburini C."/>
            <person name="Fourquet P."/>
            <person name="Lebrun R."/>
            <person name="Bertin P."/>
            <person name="Denis Y."/>
            <person name="Pophillat M."/>
            <person name="Barbe V."/>
            <person name="Ollivier B."/>
            <person name="Dolla A."/>
        </authorList>
    </citation>
    <scope>NUCLEOTIDE SEQUENCE [LARGE SCALE GENOMIC DNA]</scope>
    <source>
        <strain evidence="11">DSM 10523 / SB164P1</strain>
    </source>
</reference>
<reference evidence="11" key="2">
    <citation type="journal article" date="2013" name="Stand. Genomic Sci.">
        <title>Complete genome sequence of Desulfocapsa sulfexigens, a marine deltaproteobacterium specialized in disproportionating inorganic sulfur compounds.</title>
        <authorList>
            <person name="Finster K.W."/>
            <person name="Kjeldsen K.U."/>
            <person name="Kube M."/>
            <person name="Reinhardt R."/>
            <person name="Mussmann M."/>
            <person name="Amann R."/>
            <person name="Schreiber L."/>
        </authorList>
    </citation>
    <scope>NUCLEOTIDE SEQUENCE [LARGE SCALE GENOMIC DNA]</scope>
    <source>
        <strain evidence="11">DSM 10523 / SB164P1</strain>
    </source>
</reference>
<feature type="domain" description="PAS" evidence="8">
    <location>
        <begin position="32"/>
        <end position="104"/>
    </location>
</feature>
<dbReference type="InterPro" id="IPR005467">
    <property type="entry name" value="His_kinase_dom"/>
</dbReference>
<dbReference type="InterPro" id="IPR003661">
    <property type="entry name" value="HisK_dim/P_dom"/>
</dbReference>
<dbReference type="InterPro" id="IPR003594">
    <property type="entry name" value="HATPase_dom"/>
</dbReference>
<dbReference type="EMBL" id="FO203427">
    <property type="protein sequence ID" value="CCH49509.1"/>
    <property type="molecule type" value="Genomic_DNA"/>
</dbReference>
<dbReference type="InterPro" id="IPR000014">
    <property type="entry name" value="PAS"/>
</dbReference>
<dbReference type="Gene3D" id="1.10.287.130">
    <property type="match status" value="1"/>
</dbReference>
<evidence type="ECO:0000256" key="1">
    <source>
        <dbReference type="ARBA" id="ARBA00000085"/>
    </source>
</evidence>
<dbReference type="SMART" id="SM00091">
    <property type="entry name" value="PAS"/>
    <property type="match status" value="4"/>
</dbReference>
<organism evidence="10 11">
    <name type="scientific">Pseudodesulfovibrio piezophilus (strain DSM 21447 / JCM 15486 / C1TLV30)</name>
    <name type="common">Desulfovibrio piezophilus</name>
    <dbReference type="NCBI Taxonomy" id="1322246"/>
    <lineage>
        <taxon>Bacteria</taxon>
        <taxon>Pseudomonadati</taxon>
        <taxon>Thermodesulfobacteriota</taxon>
        <taxon>Desulfovibrionia</taxon>
        <taxon>Desulfovibrionales</taxon>
        <taxon>Desulfovibrionaceae</taxon>
    </lineage>
</organism>
<dbReference type="SMART" id="SM00086">
    <property type="entry name" value="PAC"/>
    <property type="match status" value="3"/>
</dbReference>
<feature type="domain" description="Histidine kinase" evidence="6">
    <location>
        <begin position="539"/>
        <end position="761"/>
    </location>
</feature>
<dbReference type="InterPro" id="IPR013767">
    <property type="entry name" value="PAS_fold"/>
</dbReference>
<proteinExistence type="predicted"/>
<evidence type="ECO:0000259" key="9">
    <source>
        <dbReference type="PROSITE" id="PS50113"/>
    </source>
</evidence>
<dbReference type="Gene3D" id="3.40.50.2300">
    <property type="match status" value="1"/>
</dbReference>
<evidence type="ECO:0000259" key="7">
    <source>
        <dbReference type="PROSITE" id="PS50110"/>
    </source>
</evidence>
<keyword evidence="10" id="KW-0808">Transferase</keyword>
<dbReference type="PROSITE" id="PS50110">
    <property type="entry name" value="RESPONSE_REGULATORY"/>
    <property type="match status" value="1"/>
</dbReference>
<dbReference type="Pfam" id="PF08447">
    <property type="entry name" value="PAS_3"/>
    <property type="match status" value="1"/>
</dbReference>
<dbReference type="CDD" id="cd00130">
    <property type="entry name" value="PAS"/>
    <property type="match status" value="4"/>
</dbReference>
<dbReference type="HOGENOM" id="CLU_000445_114_15_7"/>
<keyword evidence="3 4" id="KW-0597">Phosphoprotein</keyword>
<accession>M1WRF4</accession>
<dbReference type="CDD" id="cd16922">
    <property type="entry name" value="HATPase_EvgS-ArcB-TorS-like"/>
    <property type="match status" value="1"/>
</dbReference>
<dbReference type="PANTHER" id="PTHR45339:SF3">
    <property type="entry name" value="HISTIDINE KINASE"/>
    <property type="match status" value="1"/>
</dbReference>
<dbReference type="PRINTS" id="PR00344">
    <property type="entry name" value="BCTRLSENSOR"/>
</dbReference>
<dbReference type="SUPFAM" id="SSF47384">
    <property type="entry name" value="Homodimeric domain of signal transducing histidine kinase"/>
    <property type="match status" value="1"/>
</dbReference>
<dbReference type="eggNOG" id="COG5002">
    <property type="taxonomic scope" value="Bacteria"/>
</dbReference>
<protein>
    <recommendedName>
        <fullName evidence="2">histidine kinase</fullName>
        <ecNumber evidence="2">2.7.13.3</ecNumber>
    </recommendedName>
</protein>
<evidence type="ECO:0000256" key="3">
    <source>
        <dbReference type="ARBA" id="ARBA00022553"/>
    </source>
</evidence>
<dbReference type="PROSITE" id="PS50113">
    <property type="entry name" value="PAC"/>
    <property type="match status" value="1"/>
</dbReference>
<dbReference type="CDD" id="cd17546">
    <property type="entry name" value="REC_hyHK_CKI1_RcsC-like"/>
    <property type="match status" value="1"/>
</dbReference>
<dbReference type="STRING" id="1322246.BN4_12274"/>
<dbReference type="InterPro" id="IPR036097">
    <property type="entry name" value="HisK_dim/P_sf"/>
</dbReference>
<dbReference type="Pfam" id="PF00072">
    <property type="entry name" value="Response_reg"/>
    <property type="match status" value="1"/>
</dbReference>
<keyword evidence="10" id="KW-0418">Kinase</keyword>
<evidence type="ECO:0000313" key="11">
    <source>
        <dbReference type="Proteomes" id="UP000011724"/>
    </source>
</evidence>
<feature type="modified residue" description="4-aspartylphosphate" evidence="4">
    <location>
        <position position="833"/>
    </location>
</feature>
<dbReference type="Pfam" id="PF13426">
    <property type="entry name" value="PAS_9"/>
    <property type="match status" value="1"/>
</dbReference>
<dbReference type="InterPro" id="IPR001789">
    <property type="entry name" value="Sig_transdc_resp-reg_receiver"/>
</dbReference>